<dbReference type="Gene3D" id="1.25.40.10">
    <property type="entry name" value="Tetratricopeptide repeat domain"/>
    <property type="match status" value="3"/>
</dbReference>
<gene>
    <name evidence="5" type="primary">HRD3</name>
    <name evidence="5" type="ORF">Sste5346_000519</name>
</gene>
<dbReference type="Pfam" id="PF08238">
    <property type="entry name" value="Sel1"/>
    <property type="match status" value="9"/>
</dbReference>
<evidence type="ECO:0000313" key="6">
    <source>
        <dbReference type="Proteomes" id="UP001583186"/>
    </source>
</evidence>
<dbReference type="InterPro" id="IPR011990">
    <property type="entry name" value="TPR-like_helical_dom_sf"/>
</dbReference>
<evidence type="ECO:0000256" key="4">
    <source>
        <dbReference type="SAM" id="SignalP"/>
    </source>
</evidence>
<feature type="transmembrane region" description="Helical" evidence="3">
    <location>
        <begin position="777"/>
        <end position="796"/>
    </location>
</feature>
<keyword evidence="6" id="KW-1185">Reference proteome</keyword>
<feature type="compositionally biased region" description="Low complexity" evidence="2">
    <location>
        <begin position="823"/>
        <end position="837"/>
    </location>
</feature>
<feature type="chain" id="PRO_5046695938" evidence="4">
    <location>
        <begin position="21"/>
        <end position="871"/>
    </location>
</feature>
<feature type="region of interest" description="Disordered" evidence="2">
    <location>
        <begin position="806"/>
        <end position="871"/>
    </location>
</feature>
<name>A0ABR3ZRX7_9PEZI</name>
<dbReference type="EMBL" id="JAWCUI010000002">
    <property type="protein sequence ID" value="KAL1903234.1"/>
    <property type="molecule type" value="Genomic_DNA"/>
</dbReference>
<feature type="region of interest" description="Disordered" evidence="2">
    <location>
        <begin position="95"/>
        <end position="128"/>
    </location>
</feature>
<sequence length="871" mass="96648">MRQSFLWTLLLLQGVAINCADPQDGNPANKGGAGPATTDDVIYSSQNERLPGADLVDAALAKLSSIPSQPYHRQRRSTGMFSTALRFVLKAAPSFSMRGPPPQQPQHSSSSSQQQQQSSSSKSLPAPLSEAVSLLEESSARYNNPDALYLLAEMNYFGNYTHPRNFPVAFDYYLELADSHGNSSAMYMVGLMYSTGIGGAVEPDQARALLYYTFAALRGHTRAEMTVASRHHAGVGTPRSCDEAVKYYKRVADKAIAWYRSGPPGGMGWVQQPYRIADEVGGVYGEGASAVSSGINAMRAQPHSDAYASIEDIIEYLDLMAQKGDFKAALNVGRIYYEGQRGLDRDMTTARKYFLMVASKFWKKDGRTVESPKVGLDKTAGKAAGYLGRINMRGDGLDEPNYERARSWFELGIAQGDAQSQYYMGLMLIHGYGGQKNIAKATELFRAAAEQDYAPAQVEMGVLHLDQGQPEDLRVANDYFELAARYANIEAFYYLAEMIHHGVGRDKACAPALAYYKGVAEKADPLVSSWTEANQAYESGDYELALLEYLGAAEQGYEKAQNNIGYMLDPQQSSLQLPSWLSLPSSSSSVSSSKQGLLDNPTLGLIHFTRSSRQNNVDSLVKMGDYYLNGIGTEKDIDKAVQCYAGASEYHQSAQALYNLGWMHENGVGLDQDFHLAKRYYDIALATNEEAYLPVTLSLLKLRIRSAWNTLTHGSINSIQDEPAPARSWSFSQWVDTFVNSGRYADEDDLYDDLYDDDGYMDEDMGDGYDELGEFSVLEPFVIVGLIVAIMFLLYYRQQRQQAAQRAREQEEEDERNRRQQRQQRQQQRQQQPFQPQQQPPPQQQNGFAGGMFPAPGDPGQFDWLAGGVGH</sequence>
<feature type="compositionally biased region" description="Low complexity" evidence="2">
    <location>
        <begin position="105"/>
        <end position="128"/>
    </location>
</feature>
<accession>A0ABR3ZRX7</accession>
<comment type="caution">
    <text evidence="5">The sequence shown here is derived from an EMBL/GenBank/DDBJ whole genome shotgun (WGS) entry which is preliminary data.</text>
</comment>
<evidence type="ECO:0000256" key="2">
    <source>
        <dbReference type="SAM" id="MobiDB-lite"/>
    </source>
</evidence>
<dbReference type="PANTHER" id="PTHR11102">
    <property type="entry name" value="SEL-1-LIKE PROTEIN"/>
    <property type="match status" value="1"/>
</dbReference>
<feature type="signal peptide" evidence="4">
    <location>
        <begin position="1"/>
        <end position="20"/>
    </location>
</feature>
<keyword evidence="3" id="KW-1133">Transmembrane helix</keyword>
<organism evidence="5 6">
    <name type="scientific">Sporothrix stenoceras</name>
    <dbReference type="NCBI Taxonomy" id="5173"/>
    <lineage>
        <taxon>Eukaryota</taxon>
        <taxon>Fungi</taxon>
        <taxon>Dikarya</taxon>
        <taxon>Ascomycota</taxon>
        <taxon>Pezizomycotina</taxon>
        <taxon>Sordariomycetes</taxon>
        <taxon>Sordariomycetidae</taxon>
        <taxon>Ophiostomatales</taxon>
        <taxon>Ophiostomataceae</taxon>
        <taxon>Sporothrix</taxon>
    </lineage>
</organism>
<evidence type="ECO:0000256" key="3">
    <source>
        <dbReference type="SAM" id="Phobius"/>
    </source>
</evidence>
<dbReference type="SMART" id="SM00671">
    <property type="entry name" value="SEL1"/>
    <property type="match status" value="10"/>
</dbReference>
<dbReference type="InterPro" id="IPR006597">
    <property type="entry name" value="Sel1-like"/>
</dbReference>
<dbReference type="SUPFAM" id="SSF81901">
    <property type="entry name" value="HCP-like"/>
    <property type="match status" value="3"/>
</dbReference>
<evidence type="ECO:0000256" key="1">
    <source>
        <dbReference type="ARBA" id="ARBA00038101"/>
    </source>
</evidence>
<keyword evidence="3" id="KW-0812">Transmembrane</keyword>
<keyword evidence="3" id="KW-0472">Membrane</keyword>
<comment type="similarity">
    <text evidence="1">Belongs to the sel-1 family.</text>
</comment>
<protein>
    <submittedName>
        <fullName evidence="5">ERAD-associated protein</fullName>
    </submittedName>
</protein>
<dbReference type="InterPro" id="IPR050767">
    <property type="entry name" value="Sel1_AlgK"/>
</dbReference>
<dbReference type="PANTHER" id="PTHR11102:SF147">
    <property type="entry name" value="SEL1L ADAPTOR SUBUNIT OF ERAD E3 UBIQUITIN LIGASE"/>
    <property type="match status" value="1"/>
</dbReference>
<proteinExistence type="inferred from homology"/>
<evidence type="ECO:0000313" key="5">
    <source>
        <dbReference type="EMBL" id="KAL1903234.1"/>
    </source>
</evidence>
<dbReference type="Proteomes" id="UP001583186">
    <property type="component" value="Unassembled WGS sequence"/>
</dbReference>
<reference evidence="5 6" key="1">
    <citation type="journal article" date="2024" name="IMA Fungus">
        <title>IMA Genome - F19 : A genome assembly and annotation guide to empower mycologists, including annotated draft genome sequences of Ceratocystis pirilliformis, Diaporthe australafricana, Fusarium ophioides, Paecilomyces lecythidis, and Sporothrix stenoceras.</title>
        <authorList>
            <person name="Aylward J."/>
            <person name="Wilson A.M."/>
            <person name="Visagie C.M."/>
            <person name="Spraker J."/>
            <person name="Barnes I."/>
            <person name="Buitendag C."/>
            <person name="Ceriani C."/>
            <person name="Del Mar Angel L."/>
            <person name="du Plessis D."/>
            <person name="Fuchs T."/>
            <person name="Gasser K."/>
            <person name="Kramer D."/>
            <person name="Li W."/>
            <person name="Munsamy K."/>
            <person name="Piso A."/>
            <person name="Price J.L."/>
            <person name="Sonnekus B."/>
            <person name="Thomas C."/>
            <person name="van der Nest A."/>
            <person name="van Dijk A."/>
            <person name="van Heerden A."/>
            <person name="van Vuuren N."/>
            <person name="Yilmaz N."/>
            <person name="Duong T.A."/>
            <person name="van der Merwe N.A."/>
            <person name="Wingfield M.J."/>
            <person name="Wingfield B.D."/>
        </authorList>
    </citation>
    <scope>NUCLEOTIDE SEQUENCE [LARGE SCALE GENOMIC DNA]</scope>
    <source>
        <strain evidence="5 6">CMW 5346</strain>
    </source>
</reference>
<keyword evidence="4" id="KW-0732">Signal</keyword>